<dbReference type="PROSITE" id="PS50887">
    <property type="entry name" value="GGDEF"/>
    <property type="match status" value="1"/>
</dbReference>
<protein>
    <submittedName>
        <fullName evidence="5">PAS domain S-box-containing protein/diguanylate cyclase (GGDEF) domain-containing protein</fullName>
    </submittedName>
</protein>
<feature type="domain" description="PAC" evidence="3">
    <location>
        <begin position="227"/>
        <end position="282"/>
    </location>
</feature>
<dbReference type="InterPro" id="IPR052155">
    <property type="entry name" value="Biofilm_reg_signaling"/>
</dbReference>
<evidence type="ECO:0000313" key="6">
    <source>
        <dbReference type="Proteomes" id="UP000199391"/>
    </source>
</evidence>
<keyword evidence="6" id="KW-1185">Reference proteome</keyword>
<dbReference type="InterPro" id="IPR000700">
    <property type="entry name" value="PAS-assoc_C"/>
</dbReference>
<dbReference type="SMART" id="SM00091">
    <property type="entry name" value="PAS"/>
    <property type="match status" value="2"/>
</dbReference>
<feature type="region of interest" description="Disordered" evidence="2">
    <location>
        <begin position="447"/>
        <end position="469"/>
    </location>
</feature>
<dbReference type="InterPro" id="IPR000160">
    <property type="entry name" value="GGDEF_dom"/>
</dbReference>
<evidence type="ECO:0000259" key="3">
    <source>
        <dbReference type="PROSITE" id="PS50113"/>
    </source>
</evidence>
<dbReference type="Pfam" id="PF00990">
    <property type="entry name" value="GGDEF"/>
    <property type="match status" value="1"/>
</dbReference>
<reference evidence="6" key="1">
    <citation type="submission" date="2016-10" db="EMBL/GenBank/DDBJ databases">
        <authorList>
            <person name="Varghese N."/>
            <person name="Submissions S."/>
        </authorList>
    </citation>
    <scope>NUCLEOTIDE SEQUENCE [LARGE SCALE GENOMIC DNA]</scope>
    <source>
        <strain evidence="6">CGMCC 1.11014</strain>
    </source>
</reference>
<dbReference type="InterPro" id="IPR035965">
    <property type="entry name" value="PAS-like_dom_sf"/>
</dbReference>
<dbReference type="NCBIfam" id="TIGR00254">
    <property type="entry name" value="GGDEF"/>
    <property type="match status" value="1"/>
</dbReference>
<feature type="domain" description="PAC" evidence="3">
    <location>
        <begin position="105"/>
        <end position="157"/>
    </location>
</feature>
<dbReference type="InterPro" id="IPR043128">
    <property type="entry name" value="Rev_trsase/Diguanyl_cyclase"/>
</dbReference>
<dbReference type="CDD" id="cd00130">
    <property type="entry name" value="PAS"/>
    <property type="match status" value="2"/>
</dbReference>
<dbReference type="InterPro" id="IPR013767">
    <property type="entry name" value="PAS_fold"/>
</dbReference>
<dbReference type="SMART" id="SM00267">
    <property type="entry name" value="GGDEF"/>
    <property type="match status" value="1"/>
</dbReference>
<dbReference type="EMBL" id="FPBO01000002">
    <property type="protein sequence ID" value="SFU36301.1"/>
    <property type="molecule type" value="Genomic_DNA"/>
</dbReference>
<evidence type="ECO:0000259" key="4">
    <source>
        <dbReference type="PROSITE" id="PS50887"/>
    </source>
</evidence>
<dbReference type="SUPFAM" id="SSF55785">
    <property type="entry name" value="PYP-like sensor domain (PAS domain)"/>
    <property type="match status" value="2"/>
</dbReference>
<keyword evidence="1" id="KW-0175">Coiled coil</keyword>
<dbReference type="PANTHER" id="PTHR44757">
    <property type="entry name" value="DIGUANYLATE CYCLASE DGCP"/>
    <property type="match status" value="1"/>
</dbReference>
<dbReference type="InterPro" id="IPR000014">
    <property type="entry name" value="PAS"/>
</dbReference>
<dbReference type="PROSITE" id="PS50113">
    <property type="entry name" value="PAC"/>
    <property type="match status" value="2"/>
</dbReference>
<dbReference type="FunFam" id="3.30.70.270:FF:000001">
    <property type="entry name" value="Diguanylate cyclase domain protein"/>
    <property type="match status" value="1"/>
</dbReference>
<dbReference type="Pfam" id="PF08448">
    <property type="entry name" value="PAS_4"/>
    <property type="match status" value="1"/>
</dbReference>
<name>A0A1I7FJE3_9BURK</name>
<evidence type="ECO:0000313" key="5">
    <source>
        <dbReference type="EMBL" id="SFU36301.1"/>
    </source>
</evidence>
<dbReference type="Gene3D" id="3.30.450.20">
    <property type="entry name" value="PAS domain"/>
    <property type="match status" value="2"/>
</dbReference>
<dbReference type="GO" id="GO:0006355">
    <property type="term" value="P:regulation of DNA-templated transcription"/>
    <property type="evidence" value="ECO:0007669"/>
    <property type="project" value="InterPro"/>
</dbReference>
<dbReference type="GO" id="GO:0003824">
    <property type="term" value="F:catalytic activity"/>
    <property type="evidence" value="ECO:0007669"/>
    <property type="project" value="UniProtKB-ARBA"/>
</dbReference>
<evidence type="ECO:0000256" key="1">
    <source>
        <dbReference type="SAM" id="Coils"/>
    </source>
</evidence>
<organism evidence="5 6">
    <name type="scientific">Pseudoduganella namucuonensis</name>
    <dbReference type="NCBI Taxonomy" id="1035707"/>
    <lineage>
        <taxon>Bacteria</taxon>
        <taxon>Pseudomonadati</taxon>
        <taxon>Pseudomonadota</taxon>
        <taxon>Betaproteobacteria</taxon>
        <taxon>Burkholderiales</taxon>
        <taxon>Oxalobacteraceae</taxon>
        <taxon>Telluria group</taxon>
        <taxon>Pseudoduganella</taxon>
    </lineage>
</organism>
<dbReference type="Proteomes" id="UP000199391">
    <property type="component" value="Unassembled WGS sequence"/>
</dbReference>
<dbReference type="Pfam" id="PF00989">
    <property type="entry name" value="PAS"/>
    <property type="match status" value="1"/>
</dbReference>
<dbReference type="Gene3D" id="3.30.70.270">
    <property type="match status" value="1"/>
</dbReference>
<sequence>MSMEELRRENEALREELKARQAMAEHLASERGLLRTLIDNMPDHIYVKDRSGRFVIANHAAAEGIGVASPAELVGKSDLEFYPLGCGQRFFTDEQQIMKSGQPLIDHIEENVNHAGVRRWFSTTKYPFYGADGQPAGIVGISRDVTLRVNAEEAVRLRNRAIELSGDATVIVGRGSPELPVLYVNPAFERITGFTLEEAQQSGIAGLLEDGEDPAATQALALAMAREEEGGAVLRSWRKDGTAFWNKVRLAIVRDRDGKATHFVYTMSDVSKALDAEQKLEQLASHDELTGLPNRRLLMDRLGQAIAIAQRSNCLLAVSFIDLDRLKFVNDTHGHEAGDRMLRAVAERMAGCVRQSDTVARLGGDEFVLVSLHQVPPAVPGERTHVAELLAKVQEVLAQPLMLGDAPFSVTCSIGVSMYPDDGQDAETMLKHADEAMYTAKKSGRNQVAFYTPPPEGATASADPPAPGC</sequence>
<feature type="domain" description="GGDEF" evidence="4">
    <location>
        <begin position="314"/>
        <end position="453"/>
    </location>
</feature>
<dbReference type="InterPro" id="IPR013656">
    <property type="entry name" value="PAS_4"/>
</dbReference>
<proteinExistence type="predicted"/>
<dbReference type="CDD" id="cd01949">
    <property type="entry name" value="GGDEF"/>
    <property type="match status" value="1"/>
</dbReference>
<dbReference type="PANTHER" id="PTHR44757:SF2">
    <property type="entry name" value="BIOFILM ARCHITECTURE MAINTENANCE PROTEIN MBAA"/>
    <property type="match status" value="1"/>
</dbReference>
<dbReference type="SMART" id="SM00086">
    <property type="entry name" value="PAC"/>
    <property type="match status" value="2"/>
</dbReference>
<dbReference type="InterPro" id="IPR001610">
    <property type="entry name" value="PAC"/>
</dbReference>
<evidence type="ECO:0000256" key="2">
    <source>
        <dbReference type="SAM" id="MobiDB-lite"/>
    </source>
</evidence>
<gene>
    <name evidence="5" type="ORF">SAMN05216552_100281</name>
</gene>
<dbReference type="STRING" id="1035707.SAMN05216552_100281"/>
<accession>A0A1I7FJE3</accession>
<dbReference type="AlphaFoldDB" id="A0A1I7FJE3"/>
<feature type="coiled-coil region" evidence="1">
    <location>
        <begin position="3"/>
        <end position="30"/>
    </location>
</feature>
<dbReference type="InterPro" id="IPR029787">
    <property type="entry name" value="Nucleotide_cyclase"/>
</dbReference>
<dbReference type="NCBIfam" id="TIGR00229">
    <property type="entry name" value="sensory_box"/>
    <property type="match status" value="2"/>
</dbReference>
<dbReference type="SUPFAM" id="SSF55073">
    <property type="entry name" value="Nucleotide cyclase"/>
    <property type="match status" value="1"/>
</dbReference>